<comment type="catalytic activity">
    <reaction evidence="12">
        <text>L-threonyl-[protein] + ATP = O-phospho-L-threonyl-[protein] + ADP + H(+)</text>
        <dbReference type="Rhea" id="RHEA:46608"/>
        <dbReference type="Rhea" id="RHEA-COMP:11060"/>
        <dbReference type="Rhea" id="RHEA-COMP:11605"/>
        <dbReference type="ChEBI" id="CHEBI:15378"/>
        <dbReference type="ChEBI" id="CHEBI:30013"/>
        <dbReference type="ChEBI" id="CHEBI:30616"/>
        <dbReference type="ChEBI" id="CHEBI:61977"/>
        <dbReference type="ChEBI" id="CHEBI:456216"/>
        <dbReference type="EC" id="2.7.11.1"/>
    </reaction>
</comment>
<dbReference type="GO" id="GO:0005829">
    <property type="term" value="C:cytosol"/>
    <property type="evidence" value="ECO:0007669"/>
    <property type="project" value="TreeGrafter"/>
</dbReference>
<dbReference type="PANTHER" id="PTHR24348">
    <property type="entry name" value="SERINE/THREONINE-PROTEIN KINASE UNC-51-RELATED"/>
    <property type="match status" value="1"/>
</dbReference>
<evidence type="ECO:0000256" key="9">
    <source>
        <dbReference type="ARBA" id="ARBA00022927"/>
    </source>
</evidence>
<dbReference type="InterPro" id="IPR045269">
    <property type="entry name" value="Atg1-like"/>
</dbReference>
<dbReference type="Gene3D" id="3.30.200.20">
    <property type="entry name" value="Phosphorylase Kinase, domain 1"/>
    <property type="match status" value="1"/>
</dbReference>
<keyword evidence="9" id="KW-0653">Protein transport</keyword>
<dbReference type="InterPro" id="IPR000719">
    <property type="entry name" value="Prot_kinase_dom"/>
</dbReference>
<keyword evidence="19" id="KW-1185">Reference proteome</keyword>
<evidence type="ECO:0000256" key="3">
    <source>
        <dbReference type="ARBA" id="ARBA00022448"/>
    </source>
</evidence>
<evidence type="ECO:0000256" key="13">
    <source>
        <dbReference type="ARBA" id="ARBA00048679"/>
    </source>
</evidence>
<evidence type="ECO:0000256" key="11">
    <source>
        <dbReference type="ARBA" id="ARBA00030237"/>
    </source>
</evidence>
<evidence type="ECO:0000256" key="8">
    <source>
        <dbReference type="ARBA" id="ARBA00022840"/>
    </source>
</evidence>
<dbReference type="EC" id="2.7.11.1" evidence="2"/>
<dbReference type="OMA" id="MGLKDGC"/>
<dbReference type="Proteomes" id="UP000028545">
    <property type="component" value="Unassembled WGS sequence"/>
</dbReference>
<dbReference type="PROSITE" id="PS50011">
    <property type="entry name" value="PROTEIN_KINASE_DOM"/>
    <property type="match status" value="1"/>
</dbReference>
<keyword evidence="5" id="KW-0808">Transferase</keyword>
<dbReference type="PANTHER" id="PTHR24348:SF22">
    <property type="entry name" value="NON-SPECIFIC SERINE_THREONINE PROTEIN KINASE"/>
    <property type="match status" value="1"/>
</dbReference>
<dbReference type="SMART" id="SM00220">
    <property type="entry name" value="S_TKc"/>
    <property type="match status" value="1"/>
</dbReference>
<dbReference type="InterPro" id="IPR017441">
    <property type="entry name" value="Protein_kinase_ATP_BS"/>
</dbReference>
<dbReference type="GO" id="GO:0004674">
    <property type="term" value="F:protein serine/threonine kinase activity"/>
    <property type="evidence" value="ECO:0007669"/>
    <property type="project" value="UniProtKB-KW"/>
</dbReference>
<dbReference type="EMBL" id="JOWA01000066">
    <property type="protein sequence ID" value="KEZ45689.1"/>
    <property type="molecule type" value="Genomic_DNA"/>
</dbReference>
<name>A0A084GEC7_PSEDA</name>
<accession>A0A084GEC7</accession>
<evidence type="ECO:0000256" key="2">
    <source>
        <dbReference type="ARBA" id="ARBA00012513"/>
    </source>
</evidence>
<feature type="domain" description="Protein kinase" evidence="17">
    <location>
        <begin position="199"/>
        <end position="449"/>
    </location>
</feature>
<dbReference type="GO" id="GO:0010506">
    <property type="term" value="P:regulation of autophagy"/>
    <property type="evidence" value="ECO:0007669"/>
    <property type="project" value="InterPro"/>
</dbReference>
<dbReference type="InterPro" id="IPR011009">
    <property type="entry name" value="Kinase-like_dom_sf"/>
</dbReference>
<evidence type="ECO:0000256" key="16">
    <source>
        <dbReference type="SAM" id="MobiDB-lite"/>
    </source>
</evidence>
<dbReference type="AlphaFoldDB" id="A0A084GEC7"/>
<dbReference type="GO" id="GO:0061709">
    <property type="term" value="P:reticulophagy"/>
    <property type="evidence" value="ECO:0007669"/>
    <property type="project" value="TreeGrafter"/>
</dbReference>
<evidence type="ECO:0000256" key="6">
    <source>
        <dbReference type="ARBA" id="ARBA00022741"/>
    </source>
</evidence>
<keyword evidence="3" id="KW-0813">Transport</keyword>
<organism evidence="18 19">
    <name type="scientific">Pseudallescheria apiosperma</name>
    <name type="common">Scedosporium apiospermum</name>
    <dbReference type="NCBI Taxonomy" id="563466"/>
    <lineage>
        <taxon>Eukaryota</taxon>
        <taxon>Fungi</taxon>
        <taxon>Dikarya</taxon>
        <taxon>Ascomycota</taxon>
        <taxon>Pezizomycotina</taxon>
        <taxon>Sordariomycetes</taxon>
        <taxon>Hypocreomycetidae</taxon>
        <taxon>Microascales</taxon>
        <taxon>Microascaceae</taxon>
        <taxon>Scedosporium</taxon>
    </lineage>
</organism>
<evidence type="ECO:0000313" key="18">
    <source>
        <dbReference type="EMBL" id="KEZ45689.1"/>
    </source>
</evidence>
<dbReference type="GO" id="GO:0034045">
    <property type="term" value="C:phagophore assembly site membrane"/>
    <property type="evidence" value="ECO:0007669"/>
    <property type="project" value="UniProtKB-SubCell"/>
</dbReference>
<comment type="caution">
    <text evidence="18">The sequence shown here is derived from an EMBL/GenBank/DDBJ whole genome shotgun (WGS) entry which is preliminary data.</text>
</comment>
<feature type="region of interest" description="Disordered" evidence="16">
    <location>
        <begin position="163"/>
        <end position="192"/>
    </location>
</feature>
<dbReference type="CDD" id="cd00180">
    <property type="entry name" value="PKc"/>
    <property type="match status" value="1"/>
</dbReference>
<evidence type="ECO:0000256" key="5">
    <source>
        <dbReference type="ARBA" id="ARBA00022679"/>
    </source>
</evidence>
<dbReference type="KEGG" id="sapo:SAPIO_CDS1461"/>
<dbReference type="Gene3D" id="1.10.510.10">
    <property type="entry name" value="Transferase(Phosphotransferase) domain 1"/>
    <property type="match status" value="1"/>
</dbReference>
<protein>
    <recommendedName>
        <fullName evidence="2">non-specific serine/threonine protein kinase</fullName>
        <ecNumber evidence="2">2.7.11.1</ecNumber>
    </recommendedName>
    <alternativeName>
        <fullName evidence="11">Autophagy-related protein 1</fullName>
    </alternativeName>
</protein>
<evidence type="ECO:0000259" key="17">
    <source>
        <dbReference type="PROSITE" id="PS50011"/>
    </source>
</evidence>
<dbReference type="GO" id="GO:0005776">
    <property type="term" value="C:autophagosome"/>
    <property type="evidence" value="ECO:0007669"/>
    <property type="project" value="TreeGrafter"/>
</dbReference>
<reference evidence="18 19" key="1">
    <citation type="journal article" date="2014" name="Genome Announc.">
        <title>Draft genome sequence of the pathogenic fungus Scedosporium apiospermum.</title>
        <authorList>
            <person name="Vandeputte P."/>
            <person name="Ghamrawi S."/>
            <person name="Rechenmann M."/>
            <person name="Iltis A."/>
            <person name="Giraud S."/>
            <person name="Fleury M."/>
            <person name="Thornton C."/>
            <person name="Delhaes L."/>
            <person name="Meyer W."/>
            <person name="Papon N."/>
            <person name="Bouchara J.P."/>
        </authorList>
    </citation>
    <scope>NUCLEOTIDE SEQUENCE [LARGE SCALE GENOMIC DNA]</scope>
    <source>
        <strain evidence="18 19">IHEM 14462</strain>
    </source>
</reference>
<dbReference type="GO" id="GO:0000422">
    <property type="term" value="P:autophagy of mitochondrion"/>
    <property type="evidence" value="ECO:0007669"/>
    <property type="project" value="TreeGrafter"/>
</dbReference>
<dbReference type="GO" id="GO:0015031">
    <property type="term" value="P:protein transport"/>
    <property type="evidence" value="ECO:0007669"/>
    <property type="project" value="UniProtKB-KW"/>
</dbReference>
<dbReference type="VEuPathDB" id="FungiDB:SAPIO_CDS1461"/>
<keyword evidence="6 14" id="KW-0547">Nucleotide-binding</keyword>
<evidence type="ECO:0000313" key="19">
    <source>
        <dbReference type="Proteomes" id="UP000028545"/>
    </source>
</evidence>
<comment type="catalytic activity">
    <reaction evidence="13">
        <text>L-seryl-[protein] + ATP = O-phospho-L-seryl-[protein] + ADP + H(+)</text>
        <dbReference type="Rhea" id="RHEA:17989"/>
        <dbReference type="Rhea" id="RHEA-COMP:9863"/>
        <dbReference type="Rhea" id="RHEA-COMP:11604"/>
        <dbReference type="ChEBI" id="CHEBI:15378"/>
        <dbReference type="ChEBI" id="CHEBI:29999"/>
        <dbReference type="ChEBI" id="CHEBI:30616"/>
        <dbReference type="ChEBI" id="CHEBI:83421"/>
        <dbReference type="ChEBI" id="CHEBI:456216"/>
        <dbReference type="EC" id="2.7.11.1"/>
    </reaction>
</comment>
<dbReference type="InterPro" id="IPR008271">
    <property type="entry name" value="Ser/Thr_kinase_AS"/>
</dbReference>
<keyword evidence="10" id="KW-0072">Autophagy</keyword>
<keyword evidence="8 14" id="KW-0067">ATP-binding</keyword>
<sequence length="466" mass="52279">MAPPDNHHPSTRFSLVPLNDRAKAATAHPNNAYIARKSDDGKIVLDIWRVLSTSGDTTLATLGRTGDVFVEGSNISRIQCSFEVHPDTGLVMFQDRSRSHTTQVFGENVIQFAHGRPRKVVLFNDTQTIIGFGGEHQDSVQFEVKWLHEAPQREMALAEEREQNPRQAQTIDQDNTALPSQRQTRIHASRLSEPKLRWRSAGEELGRGRSSVVFKAVNCDTGNFLAVKEFNHVASAEQRDRLKREVEILSSMSHAHVVDYMGIEDCNGFRPKIFMGLKDGCLVSLAKEECSSQLALDVFRQMLDALDFLKKKDIIHRDLKPQNILYVRRSPSDPSGGYRFELGDFGFAIRATTARGDAGTPIYMAPEIVRGEPQSHKVDVWSLFVTMLWLWDFDGFRNKSWELMTRNMVLDHILGISEKPLPMAISAMAAENPAERVSAADMLRMLPTLTKNVAQTDSDPPASRPG</sequence>
<keyword evidence="7" id="KW-0418">Kinase</keyword>
<feature type="compositionally biased region" description="Polar residues" evidence="16">
    <location>
        <begin position="165"/>
        <end position="183"/>
    </location>
</feature>
<keyword evidence="4 15" id="KW-0723">Serine/threonine-protein kinase</keyword>
<dbReference type="GO" id="GO:0042594">
    <property type="term" value="P:response to starvation"/>
    <property type="evidence" value="ECO:0007669"/>
    <property type="project" value="TreeGrafter"/>
</dbReference>
<dbReference type="PROSITE" id="PS00107">
    <property type="entry name" value="PROTEIN_KINASE_ATP"/>
    <property type="match status" value="1"/>
</dbReference>
<dbReference type="OrthoDB" id="4062651at2759"/>
<proteinExistence type="inferred from homology"/>
<dbReference type="RefSeq" id="XP_016645488.1">
    <property type="nucleotide sequence ID" value="XM_016784731.1"/>
</dbReference>
<evidence type="ECO:0000256" key="1">
    <source>
        <dbReference type="ARBA" id="ARBA00004623"/>
    </source>
</evidence>
<gene>
    <name evidence="18" type="ORF">SAPIO_CDS1461</name>
</gene>
<dbReference type="SUPFAM" id="SSF56112">
    <property type="entry name" value="Protein kinase-like (PK-like)"/>
    <property type="match status" value="1"/>
</dbReference>
<dbReference type="Pfam" id="PF00069">
    <property type="entry name" value="Pkinase"/>
    <property type="match status" value="1"/>
</dbReference>
<comment type="subcellular location">
    <subcellularLocation>
        <location evidence="1">Preautophagosomal structure membrane</location>
        <topology evidence="1">Peripheral membrane protein</topology>
    </subcellularLocation>
</comment>
<dbReference type="GeneID" id="27720533"/>
<evidence type="ECO:0000256" key="15">
    <source>
        <dbReference type="RuleBase" id="RU000304"/>
    </source>
</evidence>
<dbReference type="GO" id="GO:0034727">
    <property type="term" value="P:piecemeal microautophagy of the nucleus"/>
    <property type="evidence" value="ECO:0007669"/>
    <property type="project" value="TreeGrafter"/>
</dbReference>
<dbReference type="GO" id="GO:0005524">
    <property type="term" value="F:ATP binding"/>
    <property type="evidence" value="ECO:0007669"/>
    <property type="project" value="UniProtKB-UniRule"/>
</dbReference>
<evidence type="ECO:0000256" key="7">
    <source>
        <dbReference type="ARBA" id="ARBA00022777"/>
    </source>
</evidence>
<evidence type="ECO:0000256" key="4">
    <source>
        <dbReference type="ARBA" id="ARBA00022527"/>
    </source>
</evidence>
<dbReference type="HOGENOM" id="CLU_029466_1_1_1"/>
<evidence type="ECO:0000256" key="10">
    <source>
        <dbReference type="ARBA" id="ARBA00023006"/>
    </source>
</evidence>
<comment type="similarity">
    <text evidence="15">Belongs to the protein kinase superfamily.</text>
</comment>
<dbReference type="GO" id="GO:0000045">
    <property type="term" value="P:autophagosome assembly"/>
    <property type="evidence" value="ECO:0007669"/>
    <property type="project" value="TreeGrafter"/>
</dbReference>
<evidence type="ECO:0000256" key="12">
    <source>
        <dbReference type="ARBA" id="ARBA00047899"/>
    </source>
</evidence>
<dbReference type="PROSITE" id="PS00108">
    <property type="entry name" value="PROTEIN_KINASE_ST"/>
    <property type="match status" value="1"/>
</dbReference>
<feature type="binding site" evidence="14">
    <location>
        <position position="228"/>
    </location>
    <ligand>
        <name>ATP</name>
        <dbReference type="ChEBI" id="CHEBI:30616"/>
    </ligand>
</feature>
<evidence type="ECO:0000256" key="14">
    <source>
        <dbReference type="PROSITE-ProRule" id="PRU10141"/>
    </source>
</evidence>